<dbReference type="AlphaFoldDB" id="A0A0E9XS85"/>
<dbReference type="EMBL" id="GBXM01002965">
    <property type="protein sequence ID" value="JAI05613.1"/>
    <property type="molecule type" value="Transcribed_RNA"/>
</dbReference>
<reference evidence="1" key="1">
    <citation type="submission" date="2014-11" db="EMBL/GenBank/DDBJ databases">
        <authorList>
            <person name="Amaro Gonzalez C."/>
        </authorList>
    </citation>
    <scope>NUCLEOTIDE SEQUENCE</scope>
</reference>
<organism evidence="1">
    <name type="scientific">Anguilla anguilla</name>
    <name type="common">European freshwater eel</name>
    <name type="synonym">Muraena anguilla</name>
    <dbReference type="NCBI Taxonomy" id="7936"/>
    <lineage>
        <taxon>Eukaryota</taxon>
        <taxon>Metazoa</taxon>
        <taxon>Chordata</taxon>
        <taxon>Craniata</taxon>
        <taxon>Vertebrata</taxon>
        <taxon>Euteleostomi</taxon>
        <taxon>Actinopterygii</taxon>
        <taxon>Neopterygii</taxon>
        <taxon>Teleostei</taxon>
        <taxon>Anguilliformes</taxon>
        <taxon>Anguillidae</taxon>
        <taxon>Anguilla</taxon>
    </lineage>
</organism>
<evidence type="ECO:0000313" key="1">
    <source>
        <dbReference type="EMBL" id="JAI05613.1"/>
    </source>
</evidence>
<accession>A0A0E9XS85</accession>
<protein>
    <submittedName>
        <fullName evidence="1">Uncharacterized protein</fullName>
    </submittedName>
</protein>
<reference evidence="1" key="2">
    <citation type="journal article" date="2015" name="Fish Shellfish Immunol.">
        <title>Early steps in the European eel (Anguilla anguilla)-Vibrio vulnificus interaction in the gills: Role of the RtxA13 toxin.</title>
        <authorList>
            <person name="Callol A."/>
            <person name="Pajuelo D."/>
            <person name="Ebbesson L."/>
            <person name="Teles M."/>
            <person name="MacKenzie S."/>
            <person name="Amaro C."/>
        </authorList>
    </citation>
    <scope>NUCLEOTIDE SEQUENCE</scope>
</reference>
<proteinExistence type="predicted"/>
<sequence length="24" mass="2754">MRSEKNPVAANHSSLCYKRLFSSQ</sequence>
<name>A0A0E9XS85_ANGAN</name>